<keyword evidence="3" id="KW-1185">Reference proteome</keyword>
<dbReference type="EMBL" id="JACXAD010000012">
    <property type="protein sequence ID" value="MBD2768634.1"/>
    <property type="molecule type" value="Genomic_DNA"/>
</dbReference>
<accession>A0A927BED8</accession>
<dbReference type="RefSeq" id="WP_191005442.1">
    <property type="nucleotide sequence ID" value="NZ_JACXAD010000012.1"/>
</dbReference>
<evidence type="ECO:0008006" key="4">
    <source>
        <dbReference type="Google" id="ProtNLM"/>
    </source>
</evidence>
<comment type="caution">
    <text evidence="2">The sequence shown here is derived from an EMBL/GenBank/DDBJ whole genome shotgun (WGS) entry which is preliminary data.</text>
</comment>
<gene>
    <name evidence="2" type="ORF">IC235_12120</name>
</gene>
<organism evidence="2 3">
    <name type="scientific">Hymenobacter montanus</name>
    <dbReference type="NCBI Taxonomy" id="2771359"/>
    <lineage>
        <taxon>Bacteria</taxon>
        <taxon>Pseudomonadati</taxon>
        <taxon>Bacteroidota</taxon>
        <taxon>Cytophagia</taxon>
        <taxon>Cytophagales</taxon>
        <taxon>Hymenobacteraceae</taxon>
        <taxon>Hymenobacter</taxon>
    </lineage>
</organism>
<name>A0A927BED8_9BACT</name>
<reference evidence="2" key="1">
    <citation type="submission" date="2020-09" db="EMBL/GenBank/DDBJ databases">
        <authorList>
            <person name="Kim M.K."/>
        </authorList>
    </citation>
    <scope>NUCLEOTIDE SEQUENCE</scope>
    <source>
        <strain evidence="2">BT664</strain>
    </source>
</reference>
<feature type="signal peptide" evidence="1">
    <location>
        <begin position="1"/>
        <end position="19"/>
    </location>
</feature>
<proteinExistence type="predicted"/>
<sequence>MKTMLFALALGAASFSAAAQATALASAARPAAAASTGYADLMAATITELLGTGDPAQLKQLASKFERAGTVAPADWLPPYYQSYALMLTAFQSKEDGDVKDKYLDQAEAALARASKQGGDASELLVLQAYIYQARLSVSPMMRSMKYPSMVTQTLEEAKKHNPNNPRIYLVQANNLYYTPKMFGGGADAAKPYYEQAKAKFAVAKPANSLVPSWGERQVLGRLKQYDPTAAK</sequence>
<evidence type="ECO:0000313" key="2">
    <source>
        <dbReference type="EMBL" id="MBD2768634.1"/>
    </source>
</evidence>
<dbReference type="Proteomes" id="UP000612233">
    <property type="component" value="Unassembled WGS sequence"/>
</dbReference>
<feature type="chain" id="PRO_5037274095" description="Tetratricopeptide repeat protein" evidence="1">
    <location>
        <begin position="20"/>
        <end position="232"/>
    </location>
</feature>
<keyword evidence="1" id="KW-0732">Signal</keyword>
<evidence type="ECO:0000313" key="3">
    <source>
        <dbReference type="Proteomes" id="UP000612233"/>
    </source>
</evidence>
<protein>
    <recommendedName>
        <fullName evidence="4">Tetratricopeptide repeat protein</fullName>
    </recommendedName>
</protein>
<evidence type="ECO:0000256" key="1">
    <source>
        <dbReference type="SAM" id="SignalP"/>
    </source>
</evidence>
<dbReference type="AlphaFoldDB" id="A0A927BED8"/>